<comment type="caution">
    <text evidence="1">The sequence shown here is derived from an EMBL/GenBank/DDBJ whole genome shotgun (WGS) entry which is preliminary data.</text>
</comment>
<evidence type="ECO:0008006" key="3">
    <source>
        <dbReference type="Google" id="ProtNLM"/>
    </source>
</evidence>
<dbReference type="AlphaFoldDB" id="A0A267MM95"/>
<proteinExistence type="predicted"/>
<keyword evidence="2" id="KW-1185">Reference proteome</keyword>
<evidence type="ECO:0000313" key="2">
    <source>
        <dbReference type="Proteomes" id="UP000216024"/>
    </source>
</evidence>
<gene>
    <name evidence="1" type="ORF">CCE28_03035</name>
</gene>
<name>A0A267MM95_9FIRM</name>
<reference evidence="1 2" key="1">
    <citation type="submission" date="2017-06" db="EMBL/GenBank/DDBJ databases">
        <title>Draft genome sequence of anaerobic fermentative bacterium Anaeromicrobium sediminis DY2726D isolated from West Pacific Ocean sediments.</title>
        <authorList>
            <person name="Zeng X."/>
        </authorList>
    </citation>
    <scope>NUCLEOTIDE SEQUENCE [LARGE SCALE GENOMIC DNA]</scope>
    <source>
        <strain evidence="1 2">DY2726D</strain>
    </source>
</reference>
<dbReference type="OrthoDB" id="9813438at2"/>
<dbReference type="EMBL" id="NIBG01000002">
    <property type="protein sequence ID" value="PAB60532.1"/>
    <property type="molecule type" value="Genomic_DNA"/>
</dbReference>
<dbReference type="Pfam" id="PF13589">
    <property type="entry name" value="HATPase_c_3"/>
    <property type="match status" value="1"/>
</dbReference>
<sequence>MLEAIDNNLRRQNFMKKEIVNENLKVETSNSKEVEEKALIKPQRLYESLRHAEYSFESGIGEITDNSIESGANKIWINIEVENHKFEKKGRSRKTDIVKEVAIIDNGQGMTEEVHHKCLVLGETCRELPRSGGKLGIGKFGVGLTLGGISLARRIEVYTRNSRNEDFKYTYIDLDDIRQDKLHGIPKPVLREPSEKYKEYLKNSTGTIIILKKCDRLQYDMVKSEPINASEHISGLSNFIGRTYRKFIYSGIEIMLNEEKVYLHDPLYLIGPTKFDSKDGMDLKAEEKGETTLNLEIPNSNGEFAEVKIKMSLLPEQWRLVRGDGGNDFAKKRKIDKNEGISILRAGREVLYGKVPYIIGMKGTAKYEKIDRFWGCEISFPAELDEYFTVRYIKRGAEPIPSLRDKIRQVIAPVVESLRKEIQAKMKKTKAENGSKAGIFDSSEEIMKNASSVLAKGRKGTDLSEQEADKRINRIINEVITKGENEEEVNKKRLIKKQEIENKPYKIEPVSYPQNIFFETEHILGKLIIKLNINHPFYQKVFVPICGDIENDTESESEELDNIIQKQKIRDAIMLLILSYGKSESIFDNNDDFLRNLRFQWGTALATAINQMEG</sequence>
<dbReference type="InterPro" id="IPR036890">
    <property type="entry name" value="HATPase_C_sf"/>
</dbReference>
<organism evidence="1 2">
    <name type="scientific">Anaeromicrobium sediminis</name>
    <dbReference type="NCBI Taxonomy" id="1478221"/>
    <lineage>
        <taxon>Bacteria</taxon>
        <taxon>Bacillati</taxon>
        <taxon>Bacillota</taxon>
        <taxon>Clostridia</taxon>
        <taxon>Peptostreptococcales</taxon>
        <taxon>Thermotaleaceae</taxon>
        <taxon>Anaeromicrobium</taxon>
    </lineage>
</organism>
<accession>A0A267MM95</accession>
<protein>
    <recommendedName>
        <fullName evidence="3">ATP-binding protein</fullName>
    </recommendedName>
</protein>
<dbReference type="Gene3D" id="3.30.565.10">
    <property type="entry name" value="Histidine kinase-like ATPase, C-terminal domain"/>
    <property type="match status" value="1"/>
</dbReference>
<dbReference type="Proteomes" id="UP000216024">
    <property type="component" value="Unassembled WGS sequence"/>
</dbReference>
<evidence type="ECO:0000313" key="1">
    <source>
        <dbReference type="EMBL" id="PAB60532.1"/>
    </source>
</evidence>
<dbReference type="SUPFAM" id="SSF55874">
    <property type="entry name" value="ATPase domain of HSP90 chaperone/DNA topoisomerase II/histidine kinase"/>
    <property type="match status" value="1"/>
</dbReference>